<dbReference type="Pfam" id="PF13087">
    <property type="entry name" value="AAA_12"/>
    <property type="match status" value="1"/>
</dbReference>
<dbReference type="PANTHER" id="PTHR11070">
    <property type="entry name" value="UVRD / RECB / PCRA DNA HELICASE FAMILY MEMBER"/>
    <property type="match status" value="1"/>
</dbReference>
<dbReference type="PANTHER" id="PTHR11070:SF2">
    <property type="entry name" value="ATP-DEPENDENT DNA HELICASE SRS2"/>
    <property type="match status" value="1"/>
</dbReference>
<dbReference type="GO" id="GO:0005524">
    <property type="term" value="F:ATP binding"/>
    <property type="evidence" value="ECO:0007669"/>
    <property type="project" value="InterPro"/>
</dbReference>
<keyword evidence="5" id="KW-1185">Reference proteome</keyword>
<dbReference type="InterPro" id="IPR027417">
    <property type="entry name" value="P-loop_NTPase"/>
</dbReference>
<comment type="caution">
    <text evidence="4">The sequence shown here is derived from an EMBL/GenBank/DDBJ whole genome shotgun (WGS) entry which is preliminary data.</text>
</comment>
<feature type="domain" description="Schlafen group 3-like DNA/RNA helicase" evidence="2">
    <location>
        <begin position="27"/>
        <end position="183"/>
    </location>
</feature>
<gene>
    <name evidence="4" type="ORF">GM921_15105</name>
</gene>
<dbReference type="InterPro" id="IPR041679">
    <property type="entry name" value="DNA2/NAM7-like_C"/>
</dbReference>
<dbReference type="Pfam" id="PF09848">
    <property type="entry name" value="SLFN-g3_helicase"/>
    <property type="match status" value="1"/>
</dbReference>
<dbReference type="InterPro" id="IPR018647">
    <property type="entry name" value="SLFN_3-like_DNA/RNA_helicase"/>
</dbReference>
<evidence type="ECO:0000256" key="1">
    <source>
        <dbReference type="ARBA" id="ARBA00034923"/>
    </source>
</evidence>
<organism evidence="4 5">
    <name type="scientific">Pedobacter planticolens</name>
    <dbReference type="NCBI Taxonomy" id="2679964"/>
    <lineage>
        <taxon>Bacteria</taxon>
        <taxon>Pseudomonadati</taxon>
        <taxon>Bacteroidota</taxon>
        <taxon>Sphingobacteriia</taxon>
        <taxon>Sphingobacteriales</taxon>
        <taxon>Sphingobacteriaceae</taxon>
        <taxon>Pedobacter</taxon>
    </lineage>
</organism>
<protein>
    <recommendedName>
        <fullName evidence="1">DNA 3'-5' helicase II</fullName>
    </recommendedName>
</protein>
<dbReference type="GO" id="GO:0043138">
    <property type="term" value="F:3'-5' DNA helicase activity"/>
    <property type="evidence" value="ECO:0007669"/>
    <property type="project" value="TreeGrafter"/>
</dbReference>
<evidence type="ECO:0000259" key="3">
    <source>
        <dbReference type="Pfam" id="PF13087"/>
    </source>
</evidence>
<dbReference type="EMBL" id="WNXD01000002">
    <property type="protein sequence ID" value="MBB2146830.1"/>
    <property type="molecule type" value="Genomic_DNA"/>
</dbReference>
<reference evidence="4" key="1">
    <citation type="submission" date="2019-11" db="EMBL/GenBank/DDBJ databases">
        <title>Description of Pedobacter sp. LMG 31464T.</title>
        <authorList>
            <person name="Carlier A."/>
            <person name="Qi S."/>
            <person name="Vandamme P."/>
        </authorList>
    </citation>
    <scope>NUCLEOTIDE SEQUENCE</scope>
    <source>
        <strain evidence="4">LMG 31464</strain>
    </source>
</reference>
<evidence type="ECO:0000259" key="2">
    <source>
        <dbReference type="Pfam" id="PF09848"/>
    </source>
</evidence>
<proteinExistence type="predicted"/>
<dbReference type="SUPFAM" id="SSF52540">
    <property type="entry name" value="P-loop containing nucleoside triphosphate hydrolases"/>
    <property type="match status" value="1"/>
</dbReference>
<accession>A0A923E188</accession>
<dbReference type="AlphaFoldDB" id="A0A923E188"/>
<dbReference type="InterPro" id="IPR000212">
    <property type="entry name" value="DNA_helicase_UvrD/REP"/>
</dbReference>
<dbReference type="GO" id="GO:0003677">
    <property type="term" value="F:DNA binding"/>
    <property type="evidence" value="ECO:0007669"/>
    <property type="project" value="InterPro"/>
</dbReference>
<dbReference type="Proteomes" id="UP000601055">
    <property type="component" value="Unassembled WGS sequence"/>
</dbReference>
<name>A0A923E188_9SPHI</name>
<dbReference type="GO" id="GO:0000725">
    <property type="term" value="P:recombinational repair"/>
    <property type="evidence" value="ECO:0007669"/>
    <property type="project" value="TreeGrafter"/>
</dbReference>
<dbReference type="Gene3D" id="3.40.50.300">
    <property type="entry name" value="P-loop containing nucleotide triphosphate hydrolases"/>
    <property type="match status" value="2"/>
</dbReference>
<evidence type="ECO:0000313" key="5">
    <source>
        <dbReference type="Proteomes" id="UP000601055"/>
    </source>
</evidence>
<dbReference type="RefSeq" id="WP_182923468.1">
    <property type="nucleotide sequence ID" value="NZ_WNXD01000002.1"/>
</dbReference>
<evidence type="ECO:0000313" key="4">
    <source>
        <dbReference type="EMBL" id="MBB2146830.1"/>
    </source>
</evidence>
<sequence>MPYNFNLPIITDLTTAQQSALNDPGAISVSGGPGTGKSVVSLWRHIRNYNIGTKRSLLLTYTVTLAKYLSSAVADENLEASQNVKRTYYWIEHEQEDFDEIIIDEAQDVEPLKYKSIINHAPIISYGADDQQIIFPEQCTKEIELERMFPHNEPYLLDENFRNSLQIMRFVRSTLPGKLITQTTFNILLRKNRTGNKPIVLLTDGYSAKQDKGIIDIINRFRSANHNIAILSPFKKGVNYFHDLIERAKIPCSKYVNDDDDLPLIENVHVTTFKSCKGTEFDTVIIPDFQKMKYNLRYMFVTEENDYYVAFTRAKRNLFLLSSSVPGFIHSSTFDIEELK</sequence>
<feature type="domain" description="DNA2/NAM7 helicase-like C-terminal" evidence="3">
    <location>
        <begin position="217"/>
        <end position="323"/>
    </location>
</feature>